<gene>
    <name evidence="1" type="ORF">DPMN_151668</name>
</gene>
<dbReference type="EMBL" id="JAIWYP010000007">
    <property type="protein sequence ID" value="KAH3798078.1"/>
    <property type="molecule type" value="Genomic_DNA"/>
</dbReference>
<reference evidence="1" key="1">
    <citation type="journal article" date="2019" name="bioRxiv">
        <title>The Genome of the Zebra Mussel, Dreissena polymorpha: A Resource for Invasive Species Research.</title>
        <authorList>
            <person name="McCartney M.A."/>
            <person name="Auch B."/>
            <person name="Kono T."/>
            <person name="Mallez S."/>
            <person name="Zhang Y."/>
            <person name="Obille A."/>
            <person name="Becker A."/>
            <person name="Abrahante J.E."/>
            <person name="Garbe J."/>
            <person name="Badalamenti J.P."/>
            <person name="Herman A."/>
            <person name="Mangelson H."/>
            <person name="Liachko I."/>
            <person name="Sullivan S."/>
            <person name="Sone E.D."/>
            <person name="Koren S."/>
            <person name="Silverstein K.A.T."/>
            <person name="Beckman K.B."/>
            <person name="Gohl D.M."/>
        </authorList>
    </citation>
    <scope>NUCLEOTIDE SEQUENCE</scope>
    <source>
        <strain evidence="1">Duluth1</strain>
        <tissue evidence="1">Whole animal</tissue>
    </source>
</reference>
<evidence type="ECO:0000313" key="1">
    <source>
        <dbReference type="EMBL" id="KAH3798078.1"/>
    </source>
</evidence>
<keyword evidence="2" id="KW-1185">Reference proteome</keyword>
<sequence>MKPRSLTSAATVIGPTLDKELARECSDLPTFWYPLIEAPMQSFLCLQLLS</sequence>
<comment type="caution">
    <text evidence="1">The sequence shown here is derived from an EMBL/GenBank/DDBJ whole genome shotgun (WGS) entry which is preliminary data.</text>
</comment>
<accession>A0A9D4J770</accession>
<dbReference type="AlphaFoldDB" id="A0A9D4J770"/>
<organism evidence="1 2">
    <name type="scientific">Dreissena polymorpha</name>
    <name type="common">Zebra mussel</name>
    <name type="synonym">Mytilus polymorpha</name>
    <dbReference type="NCBI Taxonomy" id="45954"/>
    <lineage>
        <taxon>Eukaryota</taxon>
        <taxon>Metazoa</taxon>
        <taxon>Spiralia</taxon>
        <taxon>Lophotrochozoa</taxon>
        <taxon>Mollusca</taxon>
        <taxon>Bivalvia</taxon>
        <taxon>Autobranchia</taxon>
        <taxon>Heteroconchia</taxon>
        <taxon>Euheterodonta</taxon>
        <taxon>Imparidentia</taxon>
        <taxon>Neoheterodontei</taxon>
        <taxon>Myida</taxon>
        <taxon>Dreissenoidea</taxon>
        <taxon>Dreissenidae</taxon>
        <taxon>Dreissena</taxon>
    </lineage>
</organism>
<dbReference type="Proteomes" id="UP000828390">
    <property type="component" value="Unassembled WGS sequence"/>
</dbReference>
<protein>
    <submittedName>
        <fullName evidence="1">Uncharacterized protein</fullName>
    </submittedName>
</protein>
<name>A0A9D4J770_DREPO</name>
<proteinExistence type="predicted"/>
<reference evidence="1" key="2">
    <citation type="submission" date="2020-11" db="EMBL/GenBank/DDBJ databases">
        <authorList>
            <person name="McCartney M.A."/>
            <person name="Auch B."/>
            <person name="Kono T."/>
            <person name="Mallez S."/>
            <person name="Becker A."/>
            <person name="Gohl D.M."/>
            <person name="Silverstein K.A.T."/>
            <person name="Koren S."/>
            <person name="Bechman K.B."/>
            <person name="Herman A."/>
            <person name="Abrahante J.E."/>
            <person name="Garbe J."/>
        </authorList>
    </citation>
    <scope>NUCLEOTIDE SEQUENCE</scope>
    <source>
        <strain evidence="1">Duluth1</strain>
        <tissue evidence="1">Whole animal</tissue>
    </source>
</reference>
<evidence type="ECO:0000313" key="2">
    <source>
        <dbReference type="Proteomes" id="UP000828390"/>
    </source>
</evidence>